<dbReference type="PANTHER" id="PTHR47444:SF1">
    <property type="entry name" value="EXPRESSED PROTEIN"/>
    <property type="match status" value="1"/>
</dbReference>
<dbReference type="Gene3D" id="3.30.160.60">
    <property type="entry name" value="Classic Zinc Finger"/>
    <property type="match status" value="1"/>
</dbReference>
<evidence type="ECO:0000313" key="2">
    <source>
        <dbReference type="Proteomes" id="UP000541444"/>
    </source>
</evidence>
<comment type="caution">
    <text evidence="1">The sequence shown here is derived from an EMBL/GenBank/DDBJ whole genome shotgun (WGS) entry which is preliminary data.</text>
</comment>
<organism evidence="1 2">
    <name type="scientific">Kingdonia uniflora</name>
    <dbReference type="NCBI Taxonomy" id="39325"/>
    <lineage>
        <taxon>Eukaryota</taxon>
        <taxon>Viridiplantae</taxon>
        <taxon>Streptophyta</taxon>
        <taxon>Embryophyta</taxon>
        <taxon>Tracheophyta</taxon>
        <taxon>Spermatophyta</taxon>
        <taxon>Magnoliopsida</taxon>
        <taxon>Ranunculales</taxon>
        <taxon>Circaeasteraceae</taxon>
        <taxon>Kingdonia</taxon>
    </lineage>
</organism>
<proteinExistence type="predicted"/>
<dbReference type="Proteomes" id="UP000541444">
    <property type="component" value="Unassembled WGS sequence"/>
</dbReference>
<dbReference type="OrthoDB" id="24683at2759"/>
<accession>A0A7J7L532</accession>
<reference evidence="1 2" key="1">
    <citation type="journal article" date="2020" name="IScience">
        <title>Genome Sequencing of the Endangered Kingdonia uniflora (Circaeasteraceae, Ranunculales) Reveals Potential Mechanisms of Evolutionary Specialization.</title>
        <authorList>
            <person name="Sun Y."/>
            <person name="Deng T."/>
            <person name="Zhang A."/>
            <person name="Moore M.J."/>
            <person name="Landis J.B."/>
            <person name="Lin N."/>
            <person name="Zhang H."/>
            <person name="Zhang X."/>
            <person name="Huang J."/>
            <person name="Zhang X."/>
            <person name="Sun H."/>
            <person name="Wang H."/>
        </authorList>
    </citation>
    <scope>NUCLEOTIDE SEQUENCE [LARGE SCALE GENOMIC DNA]</scope>
    <source>
        <strain evidence="1">TB1705</strain>
        <tissue evidence="1">Leaf</tissue>
    </source>
</reference>
<dbReference type="AlphaFoldDB" id="A0A7J7L532"/>
<protein>
    <submittedName>
        <fullName evidence="1">Uncharacterized protein</fullName>
    </submittedName>
</protein>
<keyword evidence="2" id="KW-1185">Reference proteome</keyword>
<dbReference type="PANTHER" id="PTHR47444">
    <property type="entry name" value="EXPRESSED PROTEIN"/>
    <property type="match status" value="1"/>
</dbReference>
<sequence length="86" mass="10255">MNFILASVYEIEGKYPHRKVKKIRLSHKIARRDVFQVKRDDAVYDSLKKVKFRVEAEVNTLPLDKNLLGMGQFYCTHCDRYFSMVR</sequence>
<gene>
    <name evidence="1" type="ORF">GIB67_023602</name>
</gene>
<dbReference type="EMBL" id="JACGCM010002630">
    <property type="protein sequence ID" value="KAF6137668.1"/>
    <property type="molecule type" value="Genomic_DNA"/>
</dbReference>
<name>A0A7J7L532_9MAGN</name>
<evidence type="ECO:0000313" key="1">
    <source>
        <dbReference type="EMBL" id="KAF6137668.1"/>
    </source>
</evidence>